<dbReference type="SUPFAM" id="SSF53448">
    <property type="entry name" value="Nucleotide-diphospho-sugar transferases"/>
    <property type="match status" value="1"/>
</dbReference>
<dbReference type="Proteomes" id="UP001209540">
    <property type="component" value="Unassembled WGS sequence"/>
</dbReference>
<dbReference type="InterPro" id="IPR022751">
    <property type="entry name" value="Alpha_mannosyltransferase"/>
</dbReference>
<dbReference type="EMBL" id="JAIXMP010000016">
    <property type="protein sequence ID" value="KAI9260623.1"/>
    <property type="molecule type" value="Genomic_DNA"/>
</dbReference>
<keyword evidence="6" id="KW-1133">Transmembrane helix</keyword>
<evidence type="ECO:0000313" key="9">
    <source>
        <dbReference type="EMBL" id="KAI9260623.1"/>
    </source>
</evidence>
<evidence type="ECO:0000256" key="4">
    <source>
        <dbReference type="ARBA" id="ARBA00022692"/>
    </source>
</evidence>
<evidence type="ECO:0000256" key="7">
    <source>
        <dbReference type="ARBA" id="ARBA00023034"/>
    </source>
</evidence>
<keyword evidence="10" id="KW-1185">Reference proteome</keyword>
<dbReference type="PANTHER" id="PTHR31646:SF1">
    <property type="entry name" value="ALPHA-1,2-MANNOSYLTRANSFERASE MNN2"/>
    <property type="match status" value="1"/>
</dbReference>
<dbReference type="AlphaFoldDB" id="A0AAD5JYP2"/>
<dbReference type="GO" id="GO:0000139">
    <property type="term" value="C:Golgi membrane"/>
    <property type="evidence" value="ECO:0007669"/>
    <property type="project" value="UniProtKB-SubCell"/>
</dbReference>
<dbReference type="Pfam" id="PF11051">
    <property type="entry name" value="Mannosyl_trans3"/>
    <property type="match status" value="2"/>
</dbReference>
<dbReference type="GO" id="GO:0000026">
    <property type="term" value="F:alpha-1,2-mannosyltransferase activity"/>
    <property type="evidence" value="ECO:0007669"/>
    <property type="project" value="TreeGrafter"/>
</dbReference>
<evidence type="ECO:0000256" key="5">
    <source>
        <dbReference type="ARBA" id="ARBA00022968"/>
    </source>
</evidence>
<keyword evidence="7" id="KW-0333">Golgi apparatus</keyword>
<comment type="similarity">
    <text evidence="2">Belongs to the MNN1/MNT family.</text>
</comment>
<organism evidence="9 10">
    <name type="scientific">Phascolomyces articulosus</name>
    <dbReference type="NCBI Taxonomy" id="60185"/>
    <lineage>
        <taxon>Eukaryota</taxon>
        <taxon>Fungi</taxon>
        <taxon>Fungi incertae sedis</taxon>
        <taxon>Mucoromycota</taxon>
        <taxon>Mucoromycotina</taxon>
        <taxon>Mucoromycetes</taxon>
        <taxon>Mucorales</taxon>
        <taxon>Lichtheimiaceae</taxon>
        <taxon>Phascolomyces</taxon>
    </lineage>
</organism>
<keyword evidence="4" id="KW-0812">Transmembrane</keyword>
<protein>
    <submittedName>
        <fullName evidence="9">Mannosyltransferase putative-domain-containing protein</fullName>
    </submittedName>
</protein>
<reference evidence="9" key="1">
    <citation type="journal article" date="2022" name="IScience">
        <title>Evolution of zygomycete secretomes and the origins of terrestrial fungal ecologies.</title>
        <authorList>
            <person name="Chang Y."/>
            <person name="Wang Y."/>
            <person name="Mondo S."/>
            <person name="Ahrendt S."/>
            <person name="Andreopoulos W."/>
            <person name="Barry K."/>
            <person name="Beard J."/>
            <person name="Benny G.L."/>
            <person name="Blankenship S."/>
            <person name="Bonito G."/>
            <person name="Cuomo C."/>
            <person name="Desiro A."/>
            <person name="Gervers K.A."/>
            <person name="Hundley H."/>
            <person name="Kuo A."/>
            <person name="LaButti K."/>
            <person name="Lang B.F."/>
            <person name="Lipzen A."/>
            <person name="O'Donnell K."/>
            <person name="Pangilinan J."/>
            <person name="Reynolds N."/>
            <person name="Sandor L."/>
            <person name="Smith M.E."/>
            <person name="Tsang A."/>
            <person name="Grigoriev I.V."/>
            <person name="Stajich J.E."/>
            <person name="Spatafora J.W."/>
        </authorList>
    </citation>
    <scope>NUCLEOTIDE SEQUENCE</scope>
    <source>
        <strain evidence="9">RSA 2281</strain>
    </source>
</reference>
<evidence type="ECO:0000256" key="2">
    <source>
        <dbReference type="ARBA" id="ARBA00009105"/>
    </source>
</evidence>
<evidence type="ECO:0000256" key="8">
    <source>
        <dbReference type="ARBA" id="ARBA00023136"/>
    </source>
</evidence>
<evidence type="ECO:0000256" key="6">
    <source>
        <dbReference type="ARBA" id="ARBA00022989"/>
    </source>
</evidence>
<evidence type="ECO:0000313" key="10">
    <source>
        <dbReference type="Proteomes" id="UP001209540"/>
    </source>
</evidence>
<comment type="caution">
    <text evidence="9">The sequence shown here is derived from an EMBL/GenBank/DDBJ whole genome shotgun (WGS) entry which is preliminary data.</text>
</comment>
<dbReference type="InterPro" id="IPR029044">
    <property type="entry name" value="Nucleotide-diphossugar_trans"/>
</dbReference>
<sequence length="276" mass="32060">MLRRHKCYLPVEVWHLSDESPSNTTTQSLNELGAVSRDLSEPTLPRPMNYRLDAEKQFQIKAAAIINSNFEQVLYLDSDNTPTRDPSFLFETSAFKATGAMFWPDFWKTHTENKIFEILDIPCKDEWEQESGQMVIDKTKSWLPLQLTWYMQEHSDLYFQFLNGDKDTFKYAWKALGTPYYMTETFLGMGGLEVETFSKEEYYEQPWQQIKRYVDNRGITNLSPSFRIAPGGKACMNFVNSLYGEPETVIEDFDQILPDFRNAYFELGGIGGETRG</sequence>
<comment type="subcellular location">
    <subcellularLocation>
        <location evidence="1">Golgi apparatus membrane</location>
        <topology evidence="1">Single-pass type II membrane protein</topology>
    </subcellularLocation>
</comment>
<proteinExistence type="inferred from homology"/>
<reference evidence="9" key="2">
    <citation type="submission" date="2023-02" db="EMBL/GenBank/DDBJ databases">
        <authorList>
            <consortium name="DOE Joint Genome Institute"/>
            <person name="Mondo S.J."/>
            <person name="Chang Y."/>
            <person name="Wang Y."/>
            <person name="Ahrendt S."/>
            <person name="Andreopoulos W."/>
            <person name="Barry K."/>
            <person name="Beard J."/>
            <person name="Benny G.L."/>
            <person name="Blankenship S."/>
            <person name="Bonito G."/>
            <person name="Cuomo C."/>
            <person name="Desiro A."/>
            <person name="Gervers K.A."/>
            <person name="Hundley H."/>
            <person name="Kuo A."/>
            <person name="LaButti K."/>
            <person name="Lang B.F."/>
            <person name="Lipzen A."/>
            <person name="O'Donnell K."/>
            <person name="Pangilinan J."/>
            <person name="Reynolds N."/>
            <person name="Sandor L."/>
            <person name="Smith M.W."/>
            <person name="Tsang A."/>
            <person name="Grigoriev I.V."/>
            <person name="Stajich J.E."/>
            <person name="Spatafora J.W."/>
        </authorList>
    </citation>
    <scope>NUCLEOTIDE SEQUENCE</scope>
    <source>
        <strain evidence="9">RSA 2281</strain>
    </source>
</reference>
<keyword evidence="8" id="KW-0472">Membrane</keyword>
<dbReference type="Gene3D" id="3.90.550.10">
    <property type="entry name" value="Spore Coat Polysaccharide Biosynthesis Protein SpsA, Chain A"/>
    <property type="match status" value="1"/>
</dbReference>
<accession>A0AAD5JYP2</accession>
<keyword evidence="3" id="KW-0808">Transferase</keyword>
<dbReference type="GO" id="GO:0046354">
    <property type="term" value="P:mannan biosynthetic process"/>
    <property type="evidence" value="ECO:0007669"/>
    <property type="project" value="TreeGrafter"/>
</dbReference>
<evidence type="ECO:0000256" key="3">
    <source>
        <dbReference type="ARBA" id="ARBA00022679"/>
    </source>
</evidence>
<keyword evidence="9" id="KW-0328">Glycosyltransferase</keyword>
<name>A0AAD5JYP2_9FUNG</name>
<evidence type="ECO:0000256" key="1">
    <source>
        <dbReference type="ARBA" id="ARBA00004323"/>
    </source>
</evidence>
<dbReference type="PANTHER" id="PTHR31646">
    <property type="entry name" value="ALPHA-1,2-MANNOSYLTRANSFERASE MNN2"/>
    <property type="match status" value="1"/>
</dbReference>
<gene>
    <name evidence="9" type="ORF">BDA99DRAFT_439640</name>
</gene>
<keyword evidence="5" id="KW-0735">Signal-anchor</keyword>